<proteinExistence type="predicted"/>
<dbReference type="EMBL" id="CP121776">
    <property type="protein sequence ID" value="WMG17627.1"/>
    <property type="molecule type" value="Genomic_DNA"/>
</dbReference>
<organism evidence="1 2">
    <name type="scientific">Acinetobacter johnsonii</name>
    <dbReference type="NCBI Taxonomy" id="40214"/>
    <lineage>
        <taxon>Bacteria</taxon>
        <taxon>Pseudomonadati</taxon>
        <taxon>Pseudomonadota</taxon>
        <taxon>Gammaproteobacteria</taxon>
        <taxon>Moraxellales</taxon>
        <taxon>Moraxellaceae</taxon>
        <taxon>Acinetobacter</taxon>
    </lineage>
</organism>
<name>A0AAJ6IE91_ACIJO</name>
<evidence type="ECO:0000313" key="2">
    <source>
        <dbReference type="Proteomes" id="UP001244586"/>
    </source>
</evidence>
<protein>
    <submittedName>
        <fullName evidence="1">Uncharacterized protein</fullName>
    </submittedName>
</protein>
<dbReference type="RefSeq" id="WP_058952520.1">
    <property type="nucleotide sequence ID" value="NZ_CP068206.1"/>
</dbReference>
<accession>A0AAJ6IE91</accession>
<gene>
    <name evidence="1" type="ORF">QBJ73_14790</name>
</gene>
<dbReference type="AlphaFoldDB" id="A0AAJ6IE91"/>
<dbReference type="Proteomes" id="UP001244586">
    <property type="component" value="Chromosome"/>
</dbReference>
<keyword evidence="2" id="KW-1185">Reference proteome</keyword>
<evidence type="ECO:0000313" key="1">
    <source>
        <dbReference type="EMBL" id="WMG17627.1"/>
    </source>
</evidence>
<reference evidence="1 2" key="1">
    <citation type="submission" date="2023-04" db="EMBL/GenBank/DDBJ databases">
        <title>Acinetobacter johnsonii isolate AYTCM encoding NDM-1, OXA-58 and PER-1.</title>
        <authorList>
            <person name="Tian C."/>
            <person name="Wang S."/>
            <person name="Fan X."/>
            <person name="Xia D."/>
        </authorList>
    </citation>
    <scope>NUCLEOTIDE SEQUENCE [LARGE SCALE GENOMIC DNA]</scope>
    <source>
        <strain evidence="1 2">AYTCM</strain>
    </source>
</reference>
<sequence length="71" mass="7920">MTDIKTRKLVIGRAHPGSRLVLCDEETGHPLEGQTDLKLESPDSGWPKVTVTFDMWGTHGVRFMGEAEPEQ</sequence>